<dbReference type="SMART" id="SM00490">
    <property type="entry name" value="HELICc"/>
    <property type="match status" value="1"/>
</dbReference>
<evidence type="ECO:0000259" key="10">
    <source>
        <dbReference type="PROSITE" id="PS51195"/>
    </source>
</evidence>
<accession>A0ABN5P663</accession>
<gene>
    <name evidence="11" type="ORF">AELL_1684</name>
</gene>
<evidence type="ECO:0000256" key="4">
    <source>
        <dbReference type="ARBA" id="ARBA00022840"/>
    </source>
</evidence>
<feature type="domain" description="DEAD-box RNA helicase Q" evidence="10">
    <location>
        <begin position="2"/>
        <end position="30"/>
    </location>
</feature>
<evidence type="ECO:0000313" key="12">
    <source>
        <dbReference type="Proteomes" id="UP000262582"/>
    </source>
</evidence>
<organism evidence="11 12">
    <name type="scientific">Arcobacter ellisii</name>
    <dbReference type="NCBI Taxonomy" id="913109"/>
    <lineage>
        <taxon>Bacteria</taxon>
        <taxon>Pseudomonadati</taxon>
        <taxon>Campylobacterota</taxon>
        <taxon>Epsilonproteobacteria</taxon>
        <taxon>Campylobacterales</taxon>
        <taxon>Arcobacteraceae</taxon>
        <taxon>Arcobacter</taxon>
    </lineage>
</organism>
<dbReference type="Pfam" id="PF00271">
    <property type="entry name" value="Helicase_C"/>
    <property type="match status" value="1"/>
</dbReference>
<dbReference type="PROSITE" id="PS51192">
    <property type="entry name" value="HELICASE_ATP_BIND_1"/>
    <property type="match status" value="1"/>
</dbReference>
<name>A0ABN5P663_9BACT</name>
<dbReference type="InterPro" id="IPR011545">
    <property type="entry name" value="DEAD/DEAH_box_helicase_dom"/>
</dbReference>
<comment type="similarity">
    <text evidence="5">Belongs to the DEAD box helicase family.</text>
</comment>
<evidence type="ECO:0000259" key="8">
    <source>
        <dbReference type="PROSITE" id="PS51192"/>
    </source>
</evidence>
<sequence length="435" mass="48513">MKTFTSLNLDEKIIKALQDLEYKEATEIQKKAIPIALKKRDILAAAQSGTGKTAAFLLPILEDLIEQKQKNELPILRALILVPTRELATQIAKAVDDFAKYLSIEKLAVFGGVSSKEQERKIAKGIDILVATSGRLMEHIKNKSVDLSSVNTVVIDEVDTMLDMGFLEDIEKILPNVGPHRQIMMFSATMNQNVKKLAKEFLTDPVVIEVASQRSTVKIIEQQIVLVDEAKKAELLSYLIGSKNYSQVLVFVNMKKEADELVAHLNLDGLPAECIHGDVRQTARAKALRKFKSGDIRVLVATDIAARGIDIELLPVVVNFALPETIADYTHRIGRTGRAGNAGTAITLLSVKDYKFMIEIEKELIINIPRIEMEGFETTEKKPRLFKARPKQLSVKKAEAKKVAQKSGFSKTNVAKKPAKKKKTTKRDDNRSFRK</sequence>
<feature type="domain" description="Helicase C-terminal" evidence="9">
    <location>
        <begin position="234"/>
        <end position="384"/>
    </location>
</feature>
<evidence type="ECO:0000256" key="6">
    <source>
        <dbReference type="PROSITE-ProRule" id="PRU00552"/>
    </source>
</evidence>
<dbReference type="Pfam" id="PF00270">
    <property type="entry name" value="DEAD"/>
    <property type="match status" value="1"/>
</dbReference>
<dbReference type="PROSITE" id="PS51195">
    <property type="entry name" value="Q_MOTIF"/>
    <property type="match status" value="1"/>
</dbReference>
<dbReference type="CDD" id="cd00268">
    <property type="entry name" value="DEADc"/>
    <property type="match status" value="1"/>
</dbReference>
<dbReference type="Proteomes" id="UP000262582">
    <property type="component" value="Chromosome"/>
</dbReference>
<dbReference type="InterPro" id="IPR027417">
    <property type="entry name" value="P-loop_NTPase"/>
</dbReference>
<dbReference type="InterPro" id="IPR050079">
    <property type="entry name" value="DEAD_box_RNA_helicase"/>
</dbReference>
<reference evidence="11 12" key="1">
    <citation type="submission" date="2018-08" db="EMBL/GenBank/DDBJ databases">
        <title>Complete genome of the Arcobacter ellisii type strain LMG 26155.</title>
        <authorList>
            <person name="Miller W.G."/>
            <person name="Yee E."/>
            <person name="Bono J.L."/>
        </authorList>
    </citation>
    <scope>NUCLEOTIDE SEQUENCE [LARGE SCALE GENOMIC DNA]</scope>
    <source>
        <strain evidence="11 12">LMG 26155</strain>
    </source>
</reference>
<dbReference type="CDD" id="cd18787">
    <property type="entry name" value="SF2_C_DEAD"/>
    <property type="match status" value="1"/>
</dbReference>
<dbReference type="GO" id="GO:0004386">
    <property type="term" value="F:helicase activity"/>
    <property type="evidence" value="ECO:0007669"/>
    <property type="project" value="UniProtKB-KW"/>
</dbReference>
<proteinExistence type="inferred from homology"/>
<evidence type="ECO:0000256" key="2">
    <source>
        <dbReference type="ARBA" id="ARBA00022801"/>
    </source>
</evidence>
<dbReference type="PANTHER" id="PTHR47959:SF13">
    <property type="entry name" value="ATP-DEPENDENT RNA HELICASE RHLE"/>
    <property type="match status" value="1"/>
</dbReference>
<keyword evidence="1" id="KW-0547">Nucleotide-binding</keyword>
<dbReference type="InterPro" id="IPR014014">
    <property type="entry name" value="RNA_helicase_DEAD_Q_motif"/>
</dbReference>
<keyword evidence="2" id="KW-0378">Hydrolase</keyword>
<evidence type="ECO:0000256" key="7">
    <source>
        <dbReference type="SAM" id="MobiDB-lite"/>
    </source>
</evidence>
<dbReference type="SUPFAM" id="SSF52540">
    <property type="entry name" value="P-loop containing nucleoside triphosphate hydrolases"/>
    <property type="match status" value="1"/>
</dbReference>
<evidence type="ECO:0000256" key="1">
    <source>
        <dbReference type="ARBA" id="ARBA00022741"/>
    </source>
</evidence>
<feature type="short sequence motif" description="Q motif" evidence="6">
    <location>
        <begin position="2"/>
        <end position="30"/>
    </location>
</feature>
<feature type="compositionally biased region" description="Basic and acidic residues" evidence="7">
    <location>
        <begin position="426"/>
        <end position="435"/>
    </location>
</feature>
<dbReference type="PROSITE" id="PS51194">
    <property type="entry name" value="HELICASE_CTER"/>
    <property type="match status" value="1"/>
</dbReference>
<evidence type="ECO:0000313" key="11">
    <source>
        <dbReference type="EMBL" id="AXX95337.1"/>
    </source>
</evidence>
<evidence type="ECO:0000256" key="3">
    <source>
        <dbReference type="ARBA" id="ARBA00022806"/>
    </source>
</evidence>
<dbReference type="InterPro" id="IPR014001">
    <property type="entry name" value="Helicase_ATP-bd"/>
</dbReference>
<dbReference type="Gene3D" id="3.40.50.300">
    <property type="entry name" value="P-loop containing nucleotide triphosphate hydrolases"/>
    <property type="match status" value="2"/>
</dbReference>
<dbReference type="InterPro" id="IPR001650">
    <property type="entry name" value="Helicase_C-like"/>
</dbReference>
<evidence type="ECO:0000259" key="9">
    <source>
        <dbReference type="PROSITE" id="PS51194"/>
    </source>
</evidence>
<dbReference type="PANTHER" id="PTHR47959">
    <property type="entry name" value="ATP-DEPENDENT RNA HELICASE RHLE-RELATED"/>
    <property type="match status" value="1"/>
</dbReference>
<keyword evidence="3 11" id="KW-0347">Helicase</keyword>
<dbReference type="InterPro" id="IPR044742">
    <property type="entry name" value="DEAD/DEAH_RhlB"/>
</dbReference>
<keyword evidence="4" id="KW-0067">ATP-binding</keyword>
<dbReference type="SMART" id="SM00487">
    <property type="entry name" value="DEXDc"/>
    <property type="match status" value="1"/>
</dbReference>
<evidence type="ECO:0000256" key="5">
    <source>
        <dbReference type="ARBA" id="ARBA00038437"/>
    </source>
</evidence>
<protein>
    <submittedName>
        <fullName evidence="11">DEAD-box ATP-dependent RNA helicase</fullName>
    </submittedName>
</protein>
<keyword evidence="12" id="KW-1185">Reference proteome</keyword>
<feature type="region of interest" description="Disordered" evidence="7">
    <location>
        <begin position="397"/>
        <end position="435"/>
    </location>
</feature>
<feature type="domain" description="Helicase ATP-binding" evidence="8">
    <location>
        <begin position="33"/>
        <end position="208"/>
    </location>
</feature>
<dbReference type="EMBL" id="CP032097">
    <property type="protein sequence ID" value="AXX95337.1"/>
    <property type="molecule type" value="Genomic_DNA"/>
</dbReference>